<comment type="subcellular location">
    <subcellularLocation>
        <location evidence="1 8">Nucleus</location>
    </subcellularLocation>
</comment>
<keyword evidence="6 8" id="KW-0539">Nucleus</keyword>
<dbReference type="InterPro" id="IPR036390">
    <property type="entry name" value="WH_DNA-bd_sf"/>
</dbReference>
<reference evidence="11 13" key="1">
    <citation type="journal article" date="2010" name="BMC Genomics">
        <title>Combination of measures distinguishes pre-miRNAs from other stem-loops in the genome of the newly sequenced Anopheles darlingi.</title>
        <authorList>
            <person name="Mendes N.D."/>
            <person name="Freitas A.T."/>
            <person name="Vasconcelos A.T."/>
            <person name="Sagot M.F."/>
        </authorList>
    </citation>
    <scope>NUCLEOTIDE SEQUENCE</scope>
</reference>
<dbReference type="Gene3D" id="1.10.10.10">
    <property type="entry name" value="Winged helix-like DNA-binding domain superfamily/Winged helix DNA-binding domain"/>
    <property type="match status" value="1"/>
</dbReference>
<feature type="compositionally biased region" description="Basic residues" evidence="9">
    <location>
        <begin position="317"/>
        <end position="326"/>
    </location>
</feature>
<evidence type="ECO:0000313" key="11">
    <source>
        <dbReference type="EMBL" id="ETN66513.1"/>
    </source>
</evidence>
<evidence type="ECO:0000256" key="8">
    <source>
        <dbReference type="PROSITE-ProRule" id="PRU00089"/>
    </source>
</evidence>
<evidence type="ECO:0000256" key="3">
    <source>
        <dbReference type="ARBA" id="ARBA00023015"/>
    </source>
</evidence>
<dbReference type="AlphaFoldDB" id="W5JTA5"/>
<dbReference type="VEuPathDB" id="VectorBase:ADAR2_006944"/>
<dbReference type="FunFam" id="1.10.10.10:FF:000082">
    <property type="entry name" value="forkhead box protein B2"/>
    <property type="match status" value="1"/>
</dbReference>
<dbReference type="PANTHER" id="PTHR11829:SF377">
    <property type="entry name" value="FORK HEAD DOMAIN-CONTAINING PROTEIN FD4-RELATED"/>
    <property type="match status" value="1"/>
</dbReference>
<dbReference type="eggNOG" id="KOG3562">
    <property type="taxonomic scope" value="Eukaryota"/>
</dbReference>
<keyword evidence="5" id="KW-0804">Transcription</keyword>
<dbReference type="InterPro" id="IPR030456">
    <property type="entry name" value="TF_fork_head_CS_2"/>
</dbReference>
<evidence type="ECO:0000256" key="2">
    <source>
        <dbReference type="ARBA" id="ARBA00022473"/>
    </source>
</evidence>
<dbReference type="PRINTS" id="PR00053">
    <property type="entry name" value="FORKHEAD"/>
</dbReference>
<keyword evidence="13" id="KW-1185">Reference proteome</keyword>
<dbReference type="InterPro" id="IPR036388">
    <property type="entry name" value="WH-like_DNA-bd_sf"/>
</dbReference>
<evidence type="ECO:0000256" key="7">
    <source>
        <dbReference type="ARBA" id="ARBA00060234"/>
    </source>
</evidence>
<reference evidence="11" key="2">
    <citation type="submission" date="2010-05" db="EMBL/GenBank/DDBJ databases">
        <authorList>
            <person name="Almeida L.G."/>
            <person name="Nicolas M.F."/>
            <person name="Souza R.C."/>
            <person name="Vasconcelos A.T.R."/>
        </authorList>
    </citation>
    <scope>NUCLEOTIDE SEQUENCE</scope>
</reference>
<feature type="compositionally biased region" description="Basic residues" evidence="9">
    <location>
        <begin position="417"/>
        <end position="435"/>
    </location>
</feature>
<dbReference type="PANTHER" id="PTHR11829">
    <property type="entry name" value="FORKHEAD BOX PROTEIN"/>
    <property type="match status" value="1"/>
</dbReference>
<feature type="region of interest" description="Disordered" evidence="9">
    <location>
        <begin position="223"/>
        <end position="337"/>
    </location>
</feature>
<reference evidence="11" key="3">
    <citation type="journal article" date="2013" name="Nucleic Acids Res.">
        <title>The genome of Anopheles darlingi, the main neotropical malaria vector.</title>
        <authorList>
            <person name="Marinotti O."/>
            <person name="Cerqueira G.C."/>
            <person name="de Almeida L.G."/>
            <person name="Ferro M.I."/>
            <person name="Loreto E.L."/>
            <person name="Zaha A."/>
            <person name="Teixeira S.M."/>
            <person name="Wespiser A.R."/>
            <person name="Almeida E Silva A."/>
            <person name="Schlindwein A.D."/>
            <person name="Pacheco A.C."/>
            <person name="Silva A.L."/>
            <person name="Graveley B.R."/>
            <person name="Walenz B.P."/>
            <person name="Lima Bde A."/>
            <person name="Ribeiro C.A."/>
            <person name="Nunes-Silva C.G."/>
            <person name="de Carvalho C.R."/>
            <person name="Soares C.M."/>
            <person name="de Menezes C.B."/>
            <person name="Matiolli C."/>
            <person name="Caffrey D."/>
            <person name="Araujo D.A."/>
            <person name="de Oliveira D.M."/>
            <person name="Golenbock D."/>
            <person name="Grisard E.C."/>
            <person name="Fantinatti-Garboggini F."/>
            <person name="de Carvalho F.M."/>
            <person name="Barcellos F.G."/>
            <person name="Prosdocimi F."/>
            <person name="May G."/>
            <person name="Azevedo Junior G.M."/>
            <person name="Guimaraes G.M."/>
            <person name="Goldman G.H."/>
            <person name="Padilha I.Q."/>
            <person name="Batista Jda S."/>
            <person name="Ferro J.A."/>
            <person name="Ribeiro J.M."/>
            <person name="Fietto J.L."/>
            <person name="Dabbas K.M."/>
            <person name="Cerdeira L."/>
            <person name="Agnez-Lima L.F."/>
            <person name="Brocchi M."/>
            <person name="de Carvalho M.O."/>
            <person name="Teixeira Mde M."/>
            <person name="Diniz Maia Mde M."/>
            <person name="Goldman M.H."/>
            <person name="Cruz Schneider M.P."/>
            <person name="Felipe M.S."/>
            <person name="Hungria M."/>
            <person name="Nicolas M.F."/>
            <person name="Pereira M."/>
            <person name="Montes M.A."/>
            <person name="Cantao M.E."/>
            <person name="Vincentz M."/>
            <person name="Rafael M.S."/>
            <person name="Silverman N."/>
            <person name="Stoco P.H."/>
            <person name="Souza R.C."/>
            <person name="Vicentini R."/>
            <person name="Gazzinelli R.T."/>
            <person name="Neves Rde O."/>
            <person name="Silva R."/>
            <person name="Astolfi-Filho S."/>
            <person name="Maciel T.E."/>
            <person name="Urmenyi T.P."/>
            <person name="Tadei W.P."/>
            <person name="Camargo E.P."/>
            <person name="de Vasconcelos A.T."/>
        </authorList>
    </citation>
    <scope>NUCLEOTIDE SEQUENCE</scope>
</reference>
<sequence>MFDYCDRKKLVQCKKTVGECEKTFASSPERDVRDVSSLWSECCLFEAKLKKNTVTMPRPSRESYGDQKPPYSYISLTAMAIWSSPEKMLSLNDIYKFITDRFPYYRTNTQRWQNSLRHNLSFNDCFIKVPRRPDRPGKGAYWTLHPKAFDMFQNGSLLRRRKRFKLHQTDKEWLNEEFVALANMNRFFMAQNGAPTYHDSASYYTPIPEPIGSASLSPPNVLYAPISPPLSPPDDLPGQQQKTSSVRSESPAGKTVSVAPPSTPTTTATGTPTVTAAAATTITPNPKPKRAFTIESLIEPDSSSDSDDTDRAPPFHHTQHQQHQHQQHQQQQQQLDQLRHLSQQQLMSNINAFNEYAAAMHHQQHQQQVAVAAAAAAAAAAALGTPYTGGVPVHPLLLPLGKLPAPAYFLHSGATFHHPHHHHHHHHHGHPHHQLPHQQPLAHQHPSPASLSPSPPTHPHLHQTVRPEPPSLAIA</sequence>
<gene>
    <name evidence="11" type="ORF">AND_001692</name>
</gene>
<evidence type="ECO:0000256" key="5">
    <source>
        <dbReference type="ARBA" id="ARBA00023163"/>
    </source>
</evidence>
<dbReference type="PROSITE" id="PS00658">
    <property type="entry name" value="FORK_HEAD_2"/>
    <property type="match status" value="1"/>
</dbReference>
<evidence type="ECO:0000256" key="1">
    <source>
        <dbReference type="ARBA" id="ARBA00004123"/>
    </source>
</evidence>
<dbReference type="Proteomes" id="UP000000673">
    <property type="component" value="Unassembled WGS sequence"/>
</dbReference>
<keyword evidence="3" id="KW-0805">Transcription regulation</keyword>
<dbReference type="InterPro" id="IPR001766">
    <property type="entry name" value="Fork_head_dom"/>
</dbReference>
<feature type="region of interest" description="Disordered" evidence="9">
    <location>
        <begin position="415"/>
        <end position="475"/>
    </location>
</feature>
<feature type="domain" description="Fork-head" evidence="10">
    <location>
        <begin position="68"/>
        <end position="162"/>
    </location>
</feature>
<dbReference type="PROSITE" id="PS50039">
    <property type="entry name" value="FORK_HEAD_3"/>
    <property type="match status" value="1"/>
</dbReference>
<dbReference type="SMART" id="SM00339">
    <property type="entry name" value="FH"/>
    <property type="match status" value="1"/>
</dbReference>
<feature type="DNA-binding region" description="Fork-head" evidence="8">
    <location>
        <begin position="68"/>
        <end position="162"/>
    </location>
</feature>
<dbReference type="EnsemblMetazoa" id="ADAC001692-RA">
    <property type="protein sequence ID" value="ADAC001692-PA"/>
    <property type="gene ID" value="ADAC001692"/>
</dbReference>
<reference evidence="12" key="4">
    <citation type="submission" date="2015-06" db="UniProtKB">
        <authorList>
            <consortium name="EnsemblMetazoa"/>
        </authorList>
    </citation>
    <scope>IDENTIFICATION</scope>
</reference>
<feature type="compositionally biased region" description="Low complexity" evidence="9">
    <location>
        <begin position="436"/>
        <end position="452"/>
    </location>
</feature>
<comment type="function">
    <text evidence="7">Involved in development during embryogenesis.</text>
</comment>
<dbReference type="OMA" id="FDMFQNG"/>
<dbReference type="SUPFAM" id="SSF46785">
    <property type="entry name" value="Winged helix' DNA-binding domain"/>
    <property type="match status" value="1"/>
</dbReference>
<evidence type="ECO:0000256" key="6">
    <source>
        <dbReference type="ARBA" id="ARBA00023242"/>
    </source>
</evidence>
<dbReference type="GO" id="GO:0000981">
    <property type="term" value="F:DNA-binding transcription factor activity, RNA polymerase II-specific"/>
    <property type="evidence" value="ECO:0007669"/>
    <property type="project" value="TreeGrafter"/>
</dbReference>
<dbReference type="VEuPathDB" id="VectorBase:ADAC001692"/>
<dbReference type="EMBL" id="ADMH02000430">
    <property type="protein sequence ID" value="ETN66513.1"/>
    <property type="molecule type" value="Genomic_DNA"/>
</dbReference>
<dbReference type="GO" id="GO:0000978">
    <property type="term" value="F:RNA polymerase II cis-regulatory region sequence-specific DNA binding"/>
    <property type="evidence" value="ECO:0007669"/>
    <property type="project" value="TreeGrafter"/>
</dbReference>
<dbReference type="Pfam" id="PF00250">
    <property type="entry name" value="Forkhead"/>
    <property type="match status" value="1"/>
</dbReference>
<evidence type="ECO:0000256" key="9">
    <source>
        <dbReference type="SAM" id="MobiDB-lite"/>
    </source>
</evidence>
<evidence type="ECO:0000313" key="12">
    <source>
        <dbReference type="EnsemblMetazoa" id="ADAC001692-PA"/>
    </source>
</evidence>
<dbReference type="GO" id="GO:0030154">
    <property type="term" value="P:cell differentiation"/>
    <property type="evidence" value="ECO:0007669"/>
    <property type="project" value="TreeGrafter"/>
</dbReference>
<feature type="compositionally biased region" description="Low complexity" evidence="9">
    <location>
        <begin position="327"/>
        <end position="337"/>
    </location>
</feature>
<evidence type="ECO:0000256" key="4">
    <source>
        <dbReference type="ARBA" id="ARBA00023125"/>
    </source>
</evidence>
<feature type="compositionally biased region" description="Pro residues" evidence="9">
    <location>
        <begin position="226"/>
        <end position="235"/>
    </location>
</feature>
<dbReference type="GO" id="GO:0005634">
    <property type="term" value="C:nucleus"/>
    <property type="evidence" value="ECO:0007669"/>
    <property type="project" value="UniProtKB-SubCell"/>
</dbReference>
<dbReference type="InterPro" id="IPR018122">
    <property type="entry name" value="TF_fork_head_CS_1"/>
</dbReference>
<feature type="compositionally biased region" description="Low complexity" evidence="9">
    <location>
        <begin position="255"/>
        <end position="284"/>
    </location>
</feature>
<proteinExistence type="predicted"/>
<dbReference type="GO" id="GO:0009653">
    <property type="term" value="P:anatomical structure morphogenesis"/>
    <property type="evidence" value="ECO:0007669"/>
    <property type="project" value="TreeGrafter"/>
</dbReference>
<organism evidence="11">
    <name type="scientific">Anopheles darlingi</name>
    <name type="common">Mosquito</name>
    <dbReference type="NCBI Taxonomy" id="43151"/>
    <lineage>
        <taxon>Eukaryota</taxon>
        <taxon>Metazoa</taxon>
        <taxon>Ecdysozoa</taxon>
        <taxon>Arthropoda</taxon>
        <taxon>Hexapoda</taxon>
        <taxon>Insecta</taxon>
        <taxon>Pterygota</taxon>
        <taxon>Neoptera</taxon>
        <taxon>Endopterygota</taxon>
        <taxon>Diptera</taxon>
        <taxon>Nematocera</taxon>
        <taxon>Culicoidea</taxon>
        <taxon>Culicidae</taxon>
        <taxon>Anophelinae</taxon>
        <taxon>Anopheles</taxon>
    </lineage>
</organism>
<protein>
    <submittedName>
        <fullName evidence="11">Forkhead protein/ forkhead protein</fullName>
    </submittedName>
</protein>
<keyword evidence="2" id="KW-0217">Developmental protein</keyword>
<evidence type="ECO:0000313" key="13">
    <source>
        <dbReference type="Proteomes" id="UP000000673"/>
    </source>
</evidence>
<dbReference type="PROSITE" id="PS00657">
    <property type="entry name" value="FORK_HEAD_1"/>
    <property type="match status" value="1"/>
</dbReference>
<accession>W5JTA5</accession>
<feature type="compositionally biased region" description="Polar residues" evidence="9">
    <location>
        <begin position="238"/>
        <end position="248"/>
    </location>
</feature>
<keyword evidence="4 8" id="KW-0238">DNA-binding</keyword>
<dbReference type="HOGENOM" id="CLU_040357_6_0_1"/>
<name>W5JTA5_ANODA</name>
<evidence type="ECO:0000259" key="10">
    <source>
        <dbReference type="PROSITE" id="PS50039"/>
    </source>
</evidence>
<dbReference type="InterPro" id="IPR050211">
    <property type="entry name" value="FOX_domain-containing"/>
</dbReference>